<gene>
    <name evidence="1" type="ORF">SAMN02745219_01916</name>
</gene>
<accession>A0A1M6H486</accession>
<proteinExistence type="predicted"/>
<reference evidence="2" key="1">
    <citation type="submission" date="2016-11" db="EMBL/GenBank/DDBJ databases">
        <authorList>
            <person name="Varghese N."/>
            <person name="Submissions S."/>
        </authorList>
    </citation>
    <scope>NUCLEOTIDE SEQUENCE [LARGE SCALE GENOMIC DNA]</scope>
    <source>
        <strain evidence="2">DSM 16057</strain>
    </source>
</reference>
<protein>
    <submittedName>
        <fullName evidence="1">Uncharacterized protein</fullName>
    </submittedName>
</protein>
<dbReference type="EMBL" id="FQZM01000021">
    <property type="protein sequence ID" value="SHJ16929.1"/>
    <property type="molecule type" value="Genomic_DNA"/>
</dbReference>
<name>A0A1M6H486_9FIRM</name>
<dbReference type="AlphaFoldDB" id="A0A1M6H486"/>
<dbReference type="Proteomes" id="UP000184529">
    <property type="component" value="Unassembled WGS sequence"/>
</dbReference>
<evidence type="ECO:0000313" key="1">
    <source>
        <dbReference type="EMBL" id="SHJ16929.1"/>
    </source>
</evidence>
<keyword evidence="2" id="KW-1185">Reference proteome</keyword>
<sequence length="43" mass="5211">DKARMYPPTRNRPAWFAAVFREKLLEARAEILALKKKYPFNRF</sequence>
<organism evidence="1 2">
    <name type="scientific">Desulfofundulus thermosubterraneus DSM 16057</name>
    <dbReference type="NCBI Taxonomy" id="1121432"/>
    <lineage>
        <taxon>Bacteria</taxon>
        <taxon>Bacillati</taxon>
        <taxon>Bacillota</taxon>
        <taxon>Clostridia</taxon>
        <taxon>Eubacteriales</taxon>
        <taxon>Peptococcaceae</taxon>
        <taxon>Desulfofundulus</taxon>
    </lineage>
</organism>
<feature type="non-terminal residue" evidence="1">
    <location>
        <position position="1"/>
    </location>
</feature>
<evidence type="ECO:0000313" key="2">
    <source>
        <dbReference type="Proteomes" id="UP000184529"/>
    </source>
</evidence>